<dbReference type="PANTHER" id="PTHR43085">
    <property type="entry name" value="HEXOKINASE FAMILY MEMBER"/>
    <property type="match status" value="1"/>
</dbReference>
<evidence type="ECO:0000256" key="1">
    <source>
        <dbReference type="ARBA" id="ARBA00010688"/>
    </source>
</evidence>
<dbReference type="EMBL" id="JAUYVH010000001">
    <property type="protein sequence ID" value="MDQ9169129.1"/>
    <property type="molecule type" value="Genomic_DNA"/>
</dbReference>
<comment type="similarity">
    <text evidence="1">Belongs to the carbohydrate kinase PfkB family.</text>
</comment>
<dbReference type="Gene3D" id="3.40.1190.20">
    <property type="match status" value="1"/>
</dbReference>
<name>A0ABU1BLV7_9BURK</name>
<dbReference type="Proteomes" id="UP001225596">
    <property type="component" value="Unassembled WGS sequence"/>
</dbReference>
<accession>A0ABU1BLV7</accession>
<dbReference type="PANTHER" id="PTHR43085:SF15">
    <property type="entry name" value="2-DEHYDRO-3-DEOXYGLUCONOKINASE"/>
    <property type="match status" value="1"/>
</dbReference>
<keyword evidence="6" id="KW-1185">Reference proteome</keyword>
<protein>
    <submittedName>
        <fullName evidence="5">Sugar kinase</fullName>
    </submittedName>
</protein>
<comment type="caution">
    <text evidence="5">The sequence shown here is derived from an EMBL/GenBank/DDBJ whole genome shotgun (WGS) entry which is preliminary data.</text>
</comment>
<dbReference type="SUPFAM" id="SSF53613">
    <property type="entry name" value="Ribokinase-like"/>
    <property type="match status" value="1"/>
</dbReference>
<dbReference type="InterPro" id="IPR050306">
    <property type="entry name" value="PfkB_Carbo_kinase"/>
</dbReference>
<feature type="domain" description="Carbohydrate kinase PfkB" evidence="4">
    <location>
        <begin position="34"/>
        <end position="310"/>
    </location>
</feature>
<dbReference type="PROSITE" id="PS00584">
    <property type="entry name" value="PFKB_KINASES_2"/>
    <property type="match status" value="1"/>
</dbReference>
<dbReference type="InterPro" id="IPR002173">
    <property type="entry name" value="Carboh/pur_kinase_PfkB_CS"/>
</dbReference>
<proteinExistence type="inferred from homology"/>
<evidence type="ECO:0000256" key="3">
    <source>
        <dbReference type="ARBA" id="ARBA00022777"/>
    </source>
</evidence>
<organism evidence="5 6">
    <name type="scientific">Keguizhuia sedimenti</name>
    <dbReference type="NCBI Taxonomy" id="3064264"/>
    <lineage>
        <taxon>Bacteria</taxon>
        <taxon>Pseudomonadati</taxon>
        <taxon>Pseudomonadota</taxon>
        <taxon>Betaproteobacteria</taxon>
        <taxon>Burkholderiales</taxon>
        <taxon>Oxalobacteraceae</taxon>
        <taxon>Keguizhuia</taxon>
    </lineage>
</organism>
<evidence type="ECO:0000313" key="6">
    <source>
        <dbReference type="Proteomes" id="UP001225596"/>
    </source>
</evidence>
<keyword evidence="2" id="KW-0808">Transferase</keyword>
<dbReference type="Pfam" id="PF00294">
    <property type="entry name" value="PfkB"/>
    <property type="match status" value="1"/>
</dbReference>
<gene>
    <name evidence="5" type="ORF">Q8A64_01765</name>
</gene>
<evidence type="ECO:0000259" key="4">
    <source>
        <dbReference type="Pfam" id="PF00294"/>
    </source>
</evidence>
<evidence type="ECO:0000256" key="2">
    <source>
        <dbReference type="ARBA" id="ARBA00022679"/>
    </source>
</evidence>
<sequence>MPEPVQGKAAGSAHYWFIGECMVELRRAGPGLLAQSFAGDVYNSAVYFERLTGGKATCFVSAVGTDSVSHALLDEAAGHGLDTRHVAHAPERHPGLYWIELDAHGERSFLYWRADSAARAMLDEAHYSSLQSQTGVCALLYFSGISLAILDEERRTRLLALARQVKESGSMVAFDSNYRPALWESREAALHWCNAATSLCTHALMTFEDEQQLHGDADPSQTLHRLLAAGVQDAVVKLGAKGCLVQTAQLKDALSIPALKAEPVDTTAAGDSFNAAYLAARIQGKNSSEAAQAGCQLAARVVGYRGAIIDKAEW</sequence>
<dbReference type="CDD" id="cd01166">
    <property type="entry name" value="KdgK"/>
    <property type="match status" value="1"/>
</dbReference>
<dbReference type="GO" id="GO:0016301">
    <property type="term" value="F:kinase activity"/>
    <property type="evidence" value="ECO:0007669"/>
    <property type="project" value="UniProtKB-KW"/>
</dbReference>
<reference evidence="5 6" key="1">
    <citation type="submission" date="2023-08" db="EMBL/GenBank/DDBJ databases">
        <title>Oxalobacteraceae gen .nov., isolated from river sludge outside the plant.</title>
        <authorList>
            <person name="Zhao S.Y."/>
        </authorList>
    </citation>
    <scope>NUCLEOTIDE SEQUENCE [LARGE SCALE GENOMIC DNA]</scope>
    <source>
        <strain evidence="5 6">R-40</strain>
    </source>
</reference>
<keyword evidence="3 5" id="KW-0418">Kinase</keyword>
<evidence type="ECO:0000313" key="5">
    <source>
        <dbReference type="EMBL" id="MDQ9169129.1"/>
    </source>
</evidence>
<dbReference type="InterPro" id="IPR011611">
    <property type="entry name" value="PfkB_dom"/>
</dbReference>
<dbReference type="InterPro" id="IPR029056">
    <property type="entry name" value="Ribokinase-like"/>
</dbReference>
<dbReference type="RefSeq" id="WP_338434955.1">
    <property type="nucleotide sequence ID" value="NZ_JAUYVH010000001.1"/>
</dbReference>